<dbReference type="AlphaFoldDB" id="A0A9P0B0G8"/>
<name>A0A9P0B0G8_BRAAE</name>
<dbReference type="EMBL" id="OV121133">
    <property type="protein sequence ID" value="CAH0551454.1"/>
    <property type="molecule type" value="Genomic_DNA"/>
</dbReference>
<evidence type="ECO:0000313" key="2">
    <source>
        <dbReference type="Proteomes" id="UP001154078"/>
    </source>
</evidence>
<keyword evidence="2" id="KW-1185">Reference proteome</keyword>
<sequence>MSGHGSPPGDPGGTLNYYRQAVNDLIIRSPSTQEAVKSLVNLSQLNNIPSILDREFLSQLDCNDDFKNEINEVVNRGFWISEKGDRIDLDNKINIHSNILVKSPQKMELDASKNINKKYDHEIILYSVYDTGPFIINIESADNTFLHYQRVGKLLAQNNNNYEIIRVTKRGRNRMAVYFKNMTKANEFLGNEEFLKQYNFKAYIPRHLVTSKAIVRGIDPEFTEADILKNIKSLGKITKIINVRRIKRKSKENKELVNTSMIVLTCRVGKNFWYNSV</sequence>
<dbReference type="Proteomes" id="UP001154078">
    <property type="component" value="Chromosome 2"/>
</dbReference>
<gene>
    <name evidence="1" type="ORF">MELIAE_LOCUS4060</name>
</gene>
<evidence type="ECO:0000313" key="1">
    <source>
        <dbReference type="EMBL" id="CAH0551454.1"/>
    </source>
</evidence>
<proteinExistence type="predicted"/>
<accession>A0A9P0B0G8</accession>
<feature type="non-terminal residue" evidence="1">
    <location>
        <position position="277"/>
    </location>
</feature>
<protein>
    <submittedName>
        <fullName evidence="1">Uncharacterized protein</fullName>
    </submittedName>
</protein>
<dbReference type="OrthoDB" id="6782616at2759"/>
<organism evidence="1 2">
    <name type="scientific">Brassicogethes aeneus</name>
    <name type="common">Rape pollen beetle</name>
    <name type="synonym">Meligethes aeneus</name>
    <dbReference type="NCBI Taxonomy" id="1431903"/>
    <lineage>
        <taxon>Eukaryota</taxon>
        <taxon>Metazoa</taxon>
        <taxon>Ecdysozoa</taxon>
        <taxon>Arthropoda</taxon>
        <taxon>Hexapoda</taxon>
        <taxon>Insecta</taxon>
        <taxon>Pterygota</taxon>
        <taxon>Neoptera</taxon>
        <taxon>Endopterygota</taxon>
        <taxon>Coleoptera</taxon>
        <taxon>Polyphaga</taxon>
        <taxon>Cucujiformia</taxon>
        <taxon>Nitidulidae</taxon>
        <taxon>Meligethinae</taxon>
        <taxon>Brassicogethes</taxon>
    </lineage>
</organism>
<reference evidence="1" key="1">
    <citation type="submission" date="2021-12" db="EMBL/GenBank/DDBJ databases">
        <authorList>
            <person name="King R."/>
        </authorList>
    </citation>
    <scope>NUCLEOTIDE SEQUENCE</scope>
</reference>